<dbReference type="PROSITE" id="PS51257">
    <property type="entry name" value="PROKAR_LIPOPROTEIN"/>
    <property type="match status" value="1"/>
</dbReference>
<keyword evidence="6" id="KW-1185">Reference proteome</keyword>
<organism evidence="5 6">
    <name type="scientific">Luteimonas terrae</name>
    <dbReference type="NCBI Taxonomy" id="1530191"/>
    <lineage>
        <taxon>Bacteria</taxon>
        <taxon>Pseudomonadati</taxon>
        <taxon>Pseudomonadota</taxon>
        <taxon>Gammaproteobacteria</taxon>
        <taxon>Lysobacterales</taxon>
        <taxon>Lysobacteraceae</taxon>
        <taxon>Luteimonas</taxon>
    </lineage>
</organism>
<dbReference type="Proteomes" id="UP001256588">
    <property type="component" value="Unassembled WGS sequence"/>
</dbReference>
<evidence type="ECO:0000313" key="6">
    <source>
        <dbReference type="Proteomes" id="UP001256588"/>
    </source>
</evidence>
<evidence type="ECO:0000256" key="2">
    <source>
        <dbReference type="ARBA" id="ARBA00022801"/>
    </source>
</evidence>
<evidence type="ECO:0000256" key="1">
    <source>
        <dbReference type="ARBA" id="ARBA00010088"/>
    </source>
</evidence>
<feature type="signal peptide" evidence="3">
    <location>
        <begin position="1"/>
        <end position="26"/>
    </location>
</feature>
<keyword evidence="3" id="KW-0732">Signal</keyword>
<keyword evidence="2" id="KW-0378">Hydrolase</keyword>
<comment type="caution">
    <text evidence="5">The sequence shown here is derived from an EMBL/GenBank/DDBJ whole genome shotgun (WGS) entry which is preliminary data.</text>
</comment>
<comment type="similarity">
    <text evidence="1">Belongs to the peptidase S33 family.</text>
</comment>
<dbReference type="Pfam" id="PF00561">
    <property type="entry name" value="Abhydrolase_1"/>
    <property type="match status" value="1"/>
</dbReference>
<evidence type="ECO:0000259" key="4">
    <source>
        <dbReference type="Pfam" id="PF00561"/>
    </source>
</evidence>
<dbReference type="EMBL" id="JAVDWO010000002">
    <property type="protein sequence ID" value="MDR7192079.1"/>
    <property type="molecule type" value="Genomic_DNA"/>
</dbReference>
<proteinExistence type="inferred from homology"/>
<dbReference type="SUPFAM" id="SSF53474">
    <property type="entry name" value="alpha/beta-Hydrolases"/>
    <property type="match status" value="1"/>
</dbReference>
<dbReference type="Gene3D" id="3.40.50.1820">
    <property type="entry name" value="alpha/beta hydrolase"/>
    <property type="match status" value="1"/>
</dbReference>
<dbReference type="InterPro" id="IPR000073">
    <property type="entry name" value="AB_hydrolase_1"/>
</dbReference>
<accession>A0ABU1XTJ4</accession>
<sequence>MRAIRFSLLALAASAMLAGCSGGAPAATEGDDARPARMFGQIPFHACTLDGGNAATRVEAQCATFEVPENPEAADGRKIGLNIAWLPADASDGGTADPVFFLAGGPGQAAAELAAQINAGLREVRRQRDIVLIDQRGTGSSNPLDCVDASGEPLELDALTAPSDADLDGYVARCLAGLEGRADPRFYTTANAIRDLDTVRAALGADQVNLVGGSYGTRVAQQYALAYPQHTRSLVLDGVAPNDLVVGGEFAHTFEDALALQSKQCAQDATCRTRFPADLQAQLRSVLSTLQAASVPVTYADPTTGAQRDGMVTPDTVTGLAFMFSYAPQTASLLPLILDEAAQGRYAPLMSLSQLMVSNVGGQMTRGMQWSVICAEDAGRYQEDGRVAETILGPEVARMFFGACRTWPTGTPPANHTAALQSDVPALLLSGELDPVTPPAYAERVAAGLSNGRHLVLKGQGHGTFALGCAPKLLAQFIESTDAQALDVTCLDAMRPVPPFTSFNGWEP</sequence>
<dbReference type="PRINTS" id="PR00793">
    <property type="entry name" value="PROAMNOPTASE"/>
</dbReference>
<evidence type="ECO:0000256" key="3">
    <source>
        <dbReference type="SAM" id="SignalP"/>
    </source>
</evidence>
<dbReference type="PANTHER" id="PTHR43798">
    <property type="entry name" value="MONOACYLGLYCEROL LIPASE"/>
    <property type="match status" value="1"/>
</dbReference>
<dbReference type="InterPro" id="IPR002410">
    <property type="entry name" value="Peptidase_S33"/>
</dbReference>
<feature type="chain" id="PRO_5047258146" evidence="3">
    <location>
        <begin position="27"/>
        <end position="508"/>
    </location>
</feature>
<dbReference type="InterPro" id="IPR050266">
    <property type="entry name" value="AB_hydrolase_sf"/>
</dbReference>
<feature type="domain" description="AB hydrolase-1" evidence="4">
    <location>
        <begin position="98"/>
        <end position="465"/>
    </location>
</feature>
<dbReference type="InterPro" id="IPR029058">
    <property type="entry name" value="AB_hydrolase_fold"/>
</dbReference>
<dbReference type="RefSeq" id="WP_310232962.1">
    <property type="nucleotide sequence ID" value="NZ_JAVDWO010000002.1"/>
</dbReference>
<protein>
    <submittedName>
        <fullName evidence="5">Pimeloyl-ACP methyl ester carboxylesterase</fullName>
    </submittedName>
</protein>
<name>A0ABU1XTJ4_9GAMM</name>
<evidence type="ECO:0000313" key="5">
    <source>
        <dbReference type="EMBL" id="MDR7192079.1"/>
    </source>
</evidence>
<reference evidence="5 6" key="1">
    <citation type="submission" date="2023-07" db="EMBL/GenBank/DDBJ databases">
        <title>Sorghum-associated microbial communities from plants grown in Nebraska, USA.</title>
        <authorList>
            <person name="Schachtman D."/>
        </authorList>
    </citation>
    <scope>NUCLEOTIDE SEQUENCE [LARGE SCALE GENOMIC DNA]</scope>
    <source>
        <strain evidence="5 6">4099</strain>
    </source>
</reference>
<gene>
    <name evidence="5" type="ORF">J2W68_000787</name>
</gene>
<dbReference type="PANTHER" id="PTHR43798:SF27">
    <property type="entry name" value="HYDROLASE ALPHA_BETA HYDROLASE FOLD FAMILY"/>
    <property type="match status" value="1"/>
</dbReference>